<gene>
    <name evidence="10" type="ORF">C1SCF055_LOCUS36159</name>
</gene>
<dbReference type="EMBL" id="CAMXCT010004979">
    <property type="protein sequence ID" value="CAI4010944.1"/>
    <property type="molecule type" value="Genomic_DNA"/>
</dbReference>
<dbReference type="InterPro" id="IPR003593">
    <property type="entry name" value="AAA+_ATPase"/>
</dbReference>
<dbReference type="Gene3D" id="3.40.50.300">
    <property type="entry name" value="P-loop containing nucleotide triphosphate hydrolases"/>
    <property type="match status" value="1"/>
</dbReference>
<evidence type="ECO:0000313" key="12">
    <source>
        <dbReference type="EMBL" id="CAL4798256.1"/>
    </source>
</evidence>
<dbReference type="PANTHER" id="PTHR48041">
    <property type="entry name" value="ABC TRANSPORTER G FAMILY MEMBER 28"/>
    <property type="match status" value="1"/>
</dbReference>
<dbReference type="InterPro" id="IPR003439">
    <property type="entry name" value="ABC_transporter-like_ATP-bd"/>
</dbReference>
<dbReference type="GO" id="GO:0016887">
    <property type="term" value="F:ATP hydrolysis activity"/>
    <property type="evidence" value="ECO:0007669"/>
    <property type="project" value="InterPro"/>
</dbReference>
<accession>A0A9P1DIE5</accession>
<evidence type="ECO:0000256" key="3">
    <source>
        <dbReference type="ARBA" id="ARBA00022692"/>
    </source>
</evidence>
<dbReference type="InterPro" id="IPR013525">
    <property type="entry name" value="ABC2_TM"/>
</dbReference>
<evidence type="ECO:0000313" key="10">
    <source>
        <dbReference type="EMBL" id="CAI4010944.1"/>
    </source>
</evidence>
<dbReference type="AlphaFoldDB" id="A0A9P1DIE5"/>
<dbReference type="Pfam" id="PF19055">
    <property type="entry name" value="ABC2_membrane_7"/>
    <property type="match status" value="1"/>
</dbReference>
<dbReference type="GO" id="GO:0140359">
    <property type="term" value="F:ABC-type transporter activity"/>
    <property type="evidence" value="ECO:0007669"/>
    <property type="project" value="InterPro"/>
</dbReference>
<evidence type="ECO:0000256" key="6">
    <source>
        <dbReference type="ARBA" id="ARBA00022989"/>
    </source>
</evidence>
<evidence type="ECO:0000259" key="9">
    <source>
        <dbReference type="PROSITE" id="PS50893"/>
    </source>
</evidence>
<keyword evidence="3 8" id="KW-0812">Transmembrane</keyword>
<feature type="transmembrane region" description="Helical" evidence="8">
    <location>
        <begin position="357"/>
        <end position="378"/>
    </location>
</feature>
<evidence type="ECO:0000256" key="4">
    <source>
        <dbReference type="ARBA" id="ARBA00022741"/>
    </source>
</evidence>
<keyword evidence="13" id="KW-1185">Reference proteome</keyword>
<evidence type="ECO:0000256" key="2">
    <source>
        <dbReference type="ARBA" id="ARBA00022448"/>
    </source>
</evidence>
<reference evidence="11" key="2">
    <citation type="submission" date="2024-04" db="EMBL/GenBank/DDBJ databases">
        <authorList>
            <person name="Chen Y."/>
            <person name="Shah S."/>
            <person name="Dougan E. K."/>
            <person name="Thang M."/>
            <person name="Chan C."/>
        </authorList>
    </citation>
    <scope>NUCLEOTIDE SEQUENCE [LARGE SCALE GENOMIC DNA]</scope>
</reference>
<dbReference type="PANTHER" id="PTHR48041:SF139">
    <property type="entry name" value="PROTEIN SCARLET"/>
    <property type="match status" value="1"/>
</dbReference>
<protein>
    <submittedName>
        <fullName evidence="12">Protein white</fullName>
    </submittedName>
</protein>
<keyword evidence="4" id="KW-0547">Nucleotide-binding</keyword>
<proteinExistence type="predicted"/>
<evidence type="ECO:0000256" key="7">
    <source>
        <dbReference type="ARBA" id="ARBA00023136"/>
    </source>
</evidence>
<dbReference type="InterPro" id="IPR027417">
    <property type="entry name" value="P-loop_NTPase"/>
</dbReference>
<feature type="transmembrane region" description="Helical" evidence="8">
    <location>
        <begin position="466"/>
        <end position="486"/>
    </location>
</feature>
<name>A0A9P1DIE5_9DINO</name>
<dbReference type="Pfam" id="PF00005">
    <property type="entry name" value="ABC_tran"/>
    <property type="match status" value="1"/>
</dbReference>
<dbReference type="InterPro" id="IPR050352">
    <property type="entry name" value="ABCG_transporters"/>
</dbReference>
<evidence type="ECO:0000256" key="5">
    <source>
        <dbReference type="ARBA" id="ARBA00022840"/>
    </source>
</evidence>
<keyword evidence="6 8" id="KW-1133">Transmembrane helix</keyword>
<organism evidence="10">
    <name type="scientific">Cladocopium goreaui</name>
    <dbReference type="NCBI Taxonomy" id="2562237"/>
    <lineage>
        <taxon>Eukaryota</taxon>
        <taxon>Sar</taxon>
        <taxon>Alveolata</taxon>
        <taxon>Dinophyceae</taxon>
        <taxon>Suessiales</taxon>
        <taxon>Symbiodiniaceae</taxon>
        <taxon>Cladocopium</taxon>
    </lineage>
</organism>
<evidence type="ECO:0000313" key="13">
    <source>
        <dbReference type="Proteomes" id="UP001152797"/>
    </source>
</evidence>
<reference evidence="10" key="1">
    <citation type="submission" date="2022-10" db="EMBL/GenBank/DDBJ databases">
        <authorList>
            <person name="Chen Y."/>
            <person name="Dougan E. K."/>
            <person name="Chan C."/>
            <person name="Rhodes N."/>
            <person name="Thang M."/>
        </authorList>
    </citation>
    <scope>NUCLEOTIDE SEQUENCE</scope>
</reference>
<comment type="subcellular location">
    <subcellularLocation>
        <location evidence="1">Membrane</location>
        <topology evidence="1">Multi-pass membrane protein</topology>
    </subcellularLocation>
</comment>
<feature type="transmembrane region" description="Helical" evidence="8">
    <location>
        <begin position="325"/>
        <end position="345"/>
    </location>
</feature>
<keyword evidence="7 8" id="KW-0472">Membrane</keyword>
<dbReference type="GO" id="GO:0016020">
    <property type="term" value="C:membrane"/>
    <property type="evidence" value="ECO:0007669"/>
    <property type="project" value="UniProtKB-SubCell"/>
</dbReference>
<keyword evidence="2" id="KW-0813">Transport</keyword>
<feature type="transmembrane region" description="Helical" evidence="8">
    <location>
        <begin position="398"/>
        <end position="425"/>
    </location>
</feature>
<dbReference type="EMBL" id="CAMXCT020004979">
    <property type="protein sequence ID" value="CAL1164319.1"/>
    <property type="molecule type" value="Genomic_DNA"/>
</dbReference>
<feature type="domain" description="ABC transporter" evidence="9">
    <location>
        <begin position="3"/>
        <end position="241"/>
    </location>
</feature>
<dbReference type="SUPFAM" id="SSF52540">
    <property type="entry name" value="P-loop containing nucleoside triphosphate hydrolases"/>
    <property type="match status" value="1"/>
</dbReference>
<dbReference type="EMBL" id="CAMXCT030004979">
    <property type="protein sequence ID" value="CAL4798256.1"/>
    <property type="molecule type" value="Genomic_DNA"/>
</dbReference>
<evidence type="ECO:0000256" key="1">
    <source>
        <dbReference type="ARBA" id="ARBA00004141"/>
    </source>
</evidence>
<evidence type="ECO:0000313" key="11">
    <source>
        <dbReference type="EMBL" id="CAL1164319.1"/>
    </source>
</evidence>
<sequence length="616" mass="66815">MDVVADELTVTVGEGRKLLDHVSCSIDATEMVALMGPSGAGKTTLLNCMVGRSAGGVMQGAITYNAQQLSKVRANIGYVTQEDIMYETLTPRENLTFAAAFILPKVSKENRSKEVENVIEKLNLTKCANTVVGSPGLVRGISGGERKRTNVALSLLGNPSLLLLDEPTSGLDSKMSDSLMRDVKHITEQGCTVVATIHQPSEAVFMRFDKVLLLETGRVAYYGFISNLRASLNGLGFSCPAGVPLPELLLDILEPPGEAAQAAAHRDRLRKLKQFSHAESAMKGSSEPAIDSTKATDSRANFCTQLVVLLRREMVNVKRNKALTVVRTVQTVASSLLIGLIFLQIERNMSGLQPRLFSSFLLVFAQFLFALLGVVNAFPAERAVFLRETQDKLYHPAAFYLAKVLVDTLMQSFFPLLVLAISYPLIGLNGESADRVLWFYAIMAVSSNCGAAVGFMVSAAVPSVNLALSIAPGLVMPQLLLAGIFIKVEDLPQPFNALSYLMVARYAVQATVVNEFNCVAKDDCLPQAGRAWLAFIHLLESSSEAGVCVPSSGMEEQFGRSLRPIPLRFLLHQPRDDGGRWRLQTGGLCPVLSCEDALAFLGMDQIWPMGGSHEEI</sequence>
<dbReference type="GO" id="GO:0005524">
    <property type="term" value="F:ATP binding"/>
    <property type="evidence" value="ECO:0007669"/>
    <property type="project" value="UniProtKB-KW"/>
</dbReference>
<comment type="caution">
    <text evidence="10">The sequence shown here is derived from an EMBL/GenBank/DDBJ whole genome shotgun (WGS) entry which is preliminary data.</text>
</comment>
<keyword evidence="5" id="KW-0067">ATP-binding</keyword>
<evidence type="ECO:0000256" key="8">
    <source>
        <dbReference type="SAM" id="Phobius"/>
    </source>
</evidence>
<feature type="transmembrane region" description="Helical" evidence="8">
    <location>
        <begin position="437"/>
        <end position="460"/>
    </location>
</feature>
<dbReference type="PROSITE" id="PS50893">
    <property type="entry name" value="ABC_TRANSPORTER_2"/>
    <property type="match status" value="1"/>
</dbReference>
<dbReference type="OrthoDB" id="66620at2759"/>
<dbReference type="Proteomes" id="UP001152797">
    <property type="component" value="Unassembled WGS sequence"/>
</dbReference>
<dbReference type="InterPro" id="IPR043926">
    <property type="entry name" value="ABCG_dom"/>
</dbReference>
<dbReference type="Pfam" id="PF01061">
    <property type="entry name" value="ABC2_membrane"/>
    <property type="match status" value="1"/>
</dbReference>
<dbReference type="SMART" id="SM00382">
    <property type="entry name" value="AAA"/>
    <property type="match status" value="1"/>
</dbReference>